<evidence type="ECO:0000256" key="6">
    <source>
        <dbReference type="ARBA" id="ARBA00022679"/>
    </source>
</evidence>
<keyword evidence="14" id="KW-1185">Reference proteome</keyword>
<keyword evidence="5 10" id="KW-0489">Methyltransferase</keyword>
<name>A0A1Y1XPQ4_9FUNG</name>
<keyword evidence="6 10" id="KW-0808">Transferase</keyword>
<dbReference type="GO" id="GO:0005737">
    <property type="term" value="C:cytoplasm"/>
    <property type="evidence" value="ECO:0007669"/>
    <property type="project" value="UniProtKB-SubCell"/>
</dbReference>
<evidence type="ECO:0000256" key="5">
    <source>
        <dbReference type="ARBA" id="ARBA00022603"/>
    </source>
</evidence>
<evidence type="ECO:0000256" key="7">
    <source>
        <dbReference type="ARBA" id="ARBA00022694"/>
    </source>
</evidence>
<dbReference type="EC" id="2.1.1.-" evidence="10"/>
<comment type="catalytic activity">
    <reaction evidence="9">
        <text>cytidine(32) in tRNA(Ser) + S-adenosyl-L-methionine = N(3)-methylcytidine(32) in tRNA(Ser) + S-adenosyl-L-homocysteine + H(+)</text>
        <dbReference type="Rhea" id="RHEA:50956"/>
        <dbReference type="Rhea" id="RHEA-COMP:12849"/>
        <dbReference type="Rhea" id="RHEA-COMP:12851"/>
        <dbReference type="ChEBI" id="CHEBI:15378"/>
        <dbReference type="ChEBI" id="CHEBI:57856"/>
        <dbReference type="ChEBI" id="CHEBI:59789"/>
        <dbReference type="ChEBI" id="CHEBI:74894"/>
        <dbReference type="ChEBI" id="CHEBI:82748"/>
    </reaction>
    <physiologicalReaction direction="left-to-right" evidence="9">
        <dbReference type="Rhea" id="RHEA:50957"/>
    </physiologicalReaction>
</comment>
<dbReference type="AlphaFoldDB" id="A0A1Y1XPQ4"/>
<comment type="subcellular location">
    <subcellularLocation>
        <location evidence="2">Cytoplasm</location>
    </subcellularLocation>
    <subcellularLocation>
        <location evidence="1">Nucleus</location>
    </subcellularLocation>
</comment>
<dbReference type="InterPro" id="IPR013217">
    <property type="entry name" value="Methyltransf_12"/>
</dbReference>
<dbReference type="GO" id="GO:0005634">
    <property type="term" value="C:nucleus"/>
    <property type="evidence" value="ECO:0007669"/>
    <property type="project" value="UniProtKB-SubCell"/>
</dbReference>
<evidence type="ECO:0000256" key="11">
    <source>
        <dbReference type="SAM" id="MobiDB-lite"/>
    </source>
</evidence>
<dbReference type="SUPFAM" id="SSF53335">
    <property type="entry name" value="S-adenosyl-L-methionine-dependent methyltransferases"/>
    <property type="match status" value="1"/>
</dbReference>
<evidence type="ECO:0000256" key="3">
    <source>
        <dbReference type="ARBA" id="ARBA00009725"/>
    </source>
</evidence>
<comment type="function">
    <text evidence="10">S-adenosyl-L-methionine-dependent methyltransferase.</text>
</comment>
<keyword evidence="4" id="KW-0963">Cytoplasm</keyword>
<evidence type="ECO:0000256" key="8">
    <source>
        <dbReference type="ARBA" id="ARBA00023242"/>
    </source>
</evidence>
<comment type="similarity">
    <text evidence="3 10">Belongs to the methyltransferase superfamily. METL family.</text>
</comment>
<reference evidence="13 14" key="1">
    <citation type="submission" date="2016-08" db="EMBL/GenBank/DDBJ databases">
        <title>A Parts List for Fungal Cellulosomes Revealed by Comparative Genomics.</title>
        <authorList>
            <consortium name="DOE Joint Genome Institute"/>
            <person name="Haitjema C.H."/>
            <person name="Gilmore S.P."/>
            <person name="Henske J.K."/>
            <person name="Solomon K.V."/>
            <person name="De Groot R."/>
            <person name="Kuo A."/>
            <person name="Mondo S.J."/>
            <person name="Salamov A.A."/>
            <person name="Labutti K."/>
            <person name="Zhao Z."/>
            <person name="Chiniquy J."/>
            <person name="Barry K."/>
            <person name="Brewer H.M."/>
            <person name="Purvine S.O."/>
            <person name="Wright A.T."/>
            <person name="Boxma B."/>
            <person name="Van Alen T."/>
            <person name="Hackstein J.H."/>
            <person name="Baker S.E."/>
            <person name="Grigoriev I.V."/>
            <person name="O'Malley M.A."/>
        </authorList>
    </citation>
    <scope>NUCLEOTIDE SEQUENCE [LARGE SCALE GENOMIC DNA]</scope>
    <source>
        <strain evidence="13 14">S4</strain>
    </source>
</reference>
<evidence type="ECO:0000256" key="9">
    <source>
        <dbReference type="ARBA" id="ARBA00050646"/>
    </source>
</evidence>
<dbReference type="InterPro" id="IPR026113">
    <property type="entry name" value="METTL2/6/8-like"/>
</dbReference>
<evidence type="ECO:0000256" key="1">
    <source>
        <dbReference type="ARBA" id="ARBA00004123"/>
    </source>
</evidence>
<dbReference type="STRING" id="1754192.A0A1Y1XPQ4"/>
<reference evidence="13 14" key="2">
    <citation type="submission" date="2016-08" db="EMBL/GenBank/DDBJ databases">
        <title>Pervasive Adenine N6-methylation of Active Genes in Fungi.</title>
        <authorList>
            <consortium name="DOE Joint Genome Institute"/>
            <person name="Mondo S.J."/>
            <person name="Dannebaum R.O."/>
            <person name="Kuo R.C."/>
            <person name="Labutti K."/>
            <person name="Haridas S."/>
            <person name="Kuo A."/>
            <person name="Salamov A."/>
            <person name="Ahrendt S.R."/>
            <person name="Lipzen A."/>
            <person name="Sullivan W."/>
            <person name="Andreopoulos W.B."/>
            <person name="Clum A."/>
            <person name="Lindquist E."/>
            <person name="Daum C."/>
            <person name="Ramamoorthy G.K."/>
            <person name="Gryganskyi A."/>
            <person name="Culley D."/>
            <person name="Magnuson J.K."/>
            <person name="James T.Y."/>
            <person name="O'Malley M.A."/>
            <person name="Stajich J.E."/>
            <person name="Spatafora J.W."/>
            <person name="Visel A."/>
            <person name="Grigoriev I.V."/>
        </authorList>
    </citation>
    <scope>NUCLEOTIDE SEQUENCE [LARGE SCALE GENOMIC DNA]</scope>
    <source>
        <strain evidence="13 14">S4</strain>
    </source>
</reference>
<evidence type="ECO:0000313" key="13">
    <source>
        <dbReference type="EMBL" id="ORX87496.1"/>
    </source>
</evidence>
<keyword evidence="8" id="KW-0539">Nucleus</keyword>
<evidence type="ECO:0000256" key="2">
    <source>
        <dbReference type="ARBA" id="ARBA00004496"/>
    </source>
</evidence>
<dbReference type="OrthoDB" id="417697at2759"/>
<accession>A0A1Y1XPQ4</accession>
<evidence type="ECO:0000313" key="14">
    <source>
        <dbReference type="Proteomes" id="UP000193944"/>
    </source>
</evidence>
<feature type="region of interest" description="Disordered" evidence="11">
    <location>
        <begin position="1"/>
        <end position="56"/>
    </location>
</feature>
<dbReference type="Proteomes" id="UP000193944">
    <property type="component" value="Unassembled WGS sequence"/>
</dbReference>
<keyword evidence="7" id="KW-0819">tRNA processing</keyword>
<dbReference type="GO" id="GO:0052735">
    <property type="term" value="F:tRNA (cytidine-3-)-methyltransferase activity"/>
    <property type="evidence" value="ECO:0007669"/>
    <property type="project" value="EnsemblFungi"/>
</dbReference>
<feature type="domain" description="Methyltransferase type 12" evidence="12">
    <location>
        <begin position="154"/>
        <end position="255"/>
    </location>
</feature>
<dbReference type="Pfam" id="PF08242">
    <property type="entry name" value="Methyltransf_12"/>
    <property type="match status" value="1"/>
</dbReference>
<sequence length="344" mass="40862">MSKPNSNDNKELKNINDNKELKIVNDNNEEKDENSKIEKPAENTNNKRKKTTSSLDKFGSRILKDESKVFEYNAWDNAEWDEKQEEEAKEIIKKQKLNPVDLEMKKKYDSNANEYWNEFYTKNTNKFFKDRHWLRTEFPELFEIKGNEPFKIFEIGCGAGNTVFPILEESQNPNLFIYAADFSKVAVDIVKNNPNFNEKNCKAFVYDITADDIPEYIEPHSLDICICIFVLSAINPNKWETACNNLQKMLKPGGYVLFRDYGRYDLAQLRFKKDRYLDTNFYVRGDGTQVYFFTTDEIKSIFEKYFELEQNSVDRRLIVNRLKKLKMYRVWIQGKFKRKPLEEN</sequence>
<dbReference type="CDD" id="cd02440">
    <property type="entry name" value="AdoMet_MTases"/>
    <property type="match status" value="1"/>
</dbReference>
<dbReference type="InterPro" id="IPR029063">
    <property type="entry name" value="SAM-dependent_MTases_sf"/>
</dbReference>
<gene>
    <name evidence="13" type="ORF">BCR32DRAFT_324466</name>
</gene>
<dbReference type="Gene3D" id="3.40.50.150">
    <property type="entry name" value="Vaccinia Virus protein VP39"/>
    <property type="match status" value="1"/>
</dbReference>
<dbReference type="FunFam" id="3.40.50.150:FF:000279">
    <property type="entry name" value="Methyltransferase-like protein"/>
    <property type="match status" value="1"/>
</dbReference>
<evidence type="ECO:0000256" key="10">
    <source>
        <dbReference type="PIRNR" id="PIRNR037755"/>
    </source>
</evidence>
<dbReference type="EMBL" id="MCFG01000008">
    <property type="protein sequence ID" value="ORX87496.1"/>
    <property type="molecule type" value="Genomic_DNA"/>
</dbReference>
<dbReference type="PIRSF" id="PIRSF037755">
    <property type="entry name" value="Mettl2_prd"/>
    <property type="match status" value="1"/>
</dbReference>
<dbReference type="PANTHER" id="PTHR22809">
    <property type="entry name" value="METHYLTRANSFERASE-RELATED"/>
    <property type="match status" value="1"/>
</dbReference>
<comment type="caution">
    <text evidence="13">The sequence shown here is derived from an EMBL/GenBank/DDBJ whole genome shotgun (WGS) entry which is preliminary data.</text>
</comment>
<evidence type="ECO:0000259" key="12">
    <source>
        <dbReference type="Pfam" id="PF08242"/>
    </source>
</evidence>
<dbReference type="PANTHER" id="PTHR22809:SF11">
    <property type="entry name" value="TRNA N(3)-METHYLCYTIDINE METHYLTRANSFERASE METTL2"/>
    <property type="match status" value="1"/>
</dbReference>
<protein>
    <recommendedName>
        <fullName evidence="10">tRNA N(3)-methylcytidine methyltransferase</fullName>
        <ecNumber evidence="10">2.1.1.-</ecNumber>
    </recommendedName>
</protein>
<proteinExistence type="inferred from homology"/>
<evidence type="ECO:0000256" key="4">
    <source>
        <dbReference type="ARBA" id="ARBA00022490"/>
    </source>
</evidence>
<dbReference type="GO" id="GO:0106217">
    <property type="term" value="P:tRNA C3-cytosine methylation"/>
    <property type="evidence" value="ECO:0007669"/>
    <property type="project" value="EnsemblFungi"/>
</dbReference>
<feature type="compositionally biased region" description="Basic and acidic residues" evidence="11">
    <location>
        <begin position="8"/>
        <end position="23"/>
    </location>
</feature>
<organism evidence="13 14">
    <name type="scientific">Anaeromyces robustus</name>
    <dbReference type="NCBI Taxonomy" id="1754192"/>
    <lineage>
        <taxon>Eukaryota</taxon>
        <taxon>Fungi</taxon>
        <taxon>Fungi incertae sedis</taxon>
        <taxon>Chytridiomycota</taxon>
        <taxon>Chytridiomycota incertae sedis</taxon>
        <taxon>Neocallimastigomycetes</taxon>
        <taxon>Neocallimastigales</taxon>
        <taxon>Neocallimastigaceae</taxon>
        <taxon>Anaeromyces</taxon>
    </lineage>
</organism>